<dbReference type="EMBL" id="AM920431">
    <property type="protein sequence ID" value="CAP93640.1"/>
    <property type="molecule type" value="Genomic_DNA"/>
</dbReference>
<name>B6H8K7_PENRW</name>
<keyword evidence="2" id="KW-1185">Reference proteome</keyword>
<dbReference type="Proteomes" id="UP000000724">
    <property type="component" value="Contig Pc00c16"/>
</dbReference>
<dbReference type="AlphaFoldDB" id="B6H8K7"/>
<dbReference type="OrthoDB" id="4367660at2759"/>
<protein>
    <submittedName>
        <fullName evidence="1">Uncharacterized protein</fullName>
    </submittedName>
</protein>
<evidence type="ECO:0000313" key="1">
    <source>
        <dbReference type="EMBL" id="CAP93640.1"/>
    </source>
</evidence>
<accession>B6H8K7</accession>
<gene>
    <name evidence="1" type="ORF">Pc16g09700</name>
    <name evidence="1" type="ORF">PCH_Pc16g09700</name>
</gene>
<dbReference type="OMA" id="WTINYSW"/>
<dbReference type="HOGENOM" id="CLU_1704818_0_0_1"/>
<evidence type="ECO:0000313" key="2">
    <source>
        <dbReference type="Proteomes" id="UP000000724"/>
    </source>
</evidence>
<organism evidence="1 2">
    <name type="scientific">Penicillium rubens (strain ATCC 28089 / DSM 1075 / NRRL 1951 / Wisconsin 54-1255)</name>
    <name type="common">Penicillium chrysogenum</name>
    <dbReference type="NCBI Taxonomy" id="500485"/>
    <lineage>
        <taxon>Eukaryota</taxon>
        <taxon>Fungi</taxon>
        <taxon>Dikarya</taxon>
        <taxon>Ascomycota</taxon>
        <taxon>Pezizomycotina</taxon>
        <taxon>Eurotiomycetes</taxon>
        <taxon>Eurotiomycetidae</taxon>
        <taxon>Eurotiales</taxon>
        <taxon>Aspergillaceae</taxon>
        <taxon>Penicillium</taxon>
        <taxon>Penicillium chrysogenum species complex</taxon>
    </lineage>
</organism>
<sequence length="154" mass="16989">MLRFFATHGEPHSPSSQLWVPPRAVKPLANEKFGGIFKTQPASSFDFAQTSGGGACPDAPGRVGAKIVCDDTLVQYAAYLALSSLRRDGWYHSIPIILVGWRFTLFFSGQFLLPPPGSFACGLVGFRSLRFGVGFVGFYPKWWTINYSWNTSLC</sequence>
<proteinExistence type="predicted"/>
<reference evidence="1 2" key="1">
    <citation type="journal article" date="2008" name="Nat. Biotechnol.">
        <title>Genome sequencing and analysis of the filamentous fungus Penicillium chrysogenum.</title>
        <authorList>
            <person name="van den Berg M.A."/>
            <person name="Albang R."/>
            <person name="Albermann K."/>
            <person name="Badger J.H."/>
            <person name="Daran J.-M."/>
            <person name="Driessen A.J.M."/>
            <person name="Garcia-Estrada C."/>
            <person name="Fedorova N.D."/>
            <person name="Harris D.M."/>
            <person name="Heijne W.H.M."/>
            <person name="Joardar V.S."/>
            <person name="Kiel J.A.K.W."/>
            <person name="Kovalchuk A."/>
            <person name="Martin J.F."/>
            <person name="Nierman W.C."/>
            <person name="Nijland J.G."/>
            <person name="Pronk J.T."/>
            <person name="Roubos J.A."/>
            <person name="van der Klei I.J."/>
            <person name="van Peij N.N.M.E."/>
            <person name="Veenhuis M."/>
            <person name="von Doehren H."/>
            <person name="Wagner C."/>
            <person name="Wortman J.R."/>
            <person name="Bovenberg R.A.L."/>
        </authorList>
    </citation>
    <scope>NUCLEOTIDE SEQUENCE [LARGE SCALE GENOMIC DNA]</scope>
    <source>
        <strain evidence="2">ATCC 28089 / DSM 1075 / NRRL 1951 / Wisconsin 54-1255</strain>
    </source>
</reference>
<dbReference type="VEuPathDB" id="FungiDB:PCH_Pc16g09700"/>